<dbReference type="Pfam" id="PF08447">
    <property type="entry name" value="PAS_3"/>
    <property type="match status" value="1"/>
</dbReference>
<dbReference type="InterPro" id="IPR005467">
    <property type="entry name" value="His_kinase_dom"/>
</dbReference>
<dbReference type="InterPro" id="IPR011006">
    <property type="entry name" value="CheY-like_superfamily"/>
</dbReference>
<dbReference type="Pfam" id="PF08448">
    <property type="entry name" value="PAS_4"/>
    <property type="match status" value="2"/>
</dbReference>
<reference evidence="11" key="1">
    <citation type="journal article" date="2019" name="Int. J. Syst. Evol. Microbiol.">
        <title>The Global Catalogue of Microorganisms (GCM) 10K type strain sequencing project: providing services to taxonomists for standard genome sequencing and annotation.</title>
        <authorList>
            <consortium name="The Broad Institute Genomics Platform"/>
            <consortium name="The Broad Institute Genome Sequencing Center for Infectious Disease"/>
            <person name="Wu L."/>
            <person name="Ma J."/>
        </authorList>
    </citation>
    <scope>NUCLEOTIDE SEQUENCE [LARGE SCALE GENOMIC DNA]</scope>
    <source>
        <strain evidence="11">JCM 16673</strain>
    </source>
</reference>
<dbReference type="SMART" id="SM00086">
    <property type="entry name" value="PAC"/>
    <property type="match status" value="3"/>
</dbReference>
<evidence type="ECO:0000256" key="1">
    <source>
        <dbReference type="ARBA" id="ARBA00000085"/>
    </source>
</evidence>
<feature type="domain" description="Response regulatory" evidence="7">
    <location>
        <begin position="843"/>
        <end position="959"/>
    </location>
</feature>
<gene>
    <name evidence="10" type="ORF">GCM10022212_01460</name>
</gene>
<dbReference type="Pfam" id="PF02518">
    <property type="entry name" value="HATPase_c"/>
    <property type="match status" value="1"/>
</dbReference>
<dbReference type="InterPro" id="IPR001789">
    <property type="entry name" value="Sig_transdc_resp-reg_receiver"/>
</dbReference>
<dbReference type="SMART" id="SM00448">
    <property type="entry name" value="REC"/>
    <property type="match status" value="1"/>
</dbReference>
<feature type="domain" description="Histidine kinase" evidence="6">
    <location>
        <begin position="603"/>
        <end position="821"/>
    </location>
</feature>
<dbReference type="EMBL" id="BAAAZE010000001">
    <property type="protein sequence ID" value="GAA4011830.1"/>
    <property type="molecule type" value="Genomic_DNA"/>
</dbReference>
<dbReference type="InterPro" id="IPR000700">
    <property type="entry name" value="PAS-assoc_C"/>
</dbReference>
<dbReference type="SMART" id="SM00091">
    <property type="entry name" value="PAS"/>
    <property type="match status" value="3"/>
</dbReference>
<dbReference type="PROSITE" id="PS50109">
    <property type="entry name" value="HIS_KIN"/>
    <property type="match status" value="1"/>
</dbReference>
<sequence length="965" mass="106381">MIGIALLVALMLFTIGLPYRSTRAFEEQANSISRTHEVMALTSGVMLALLDAETGQRGFLLTGNDEFLRPYDAAVLRLDAILAKLKEKTKDNPAQLSRSKTLVALSAARLASLNQGVVLRRQNPQEASAFIAAGSGKLQMDAIRQHAADMEKVERDLLDLRERTFAASYQGIVTMTLAAGALSLLTVGVLVWVLRRRTLRLRLSEQFNRSLMDGTTDCVKVLDLDGRLLYMNNPGLSAMEIGDFTSMYKREWEALWPAEAQADIERSVTRAAGGEVSSFDAYCPTDSGTPKWWAVTVSPVQDGEGGRVVRVLSVSRDVTERRRAEDAVRDNQLFARQVLDNLIAFVGVLTVDGTLIDLNRAPLEVAGISASDVLGKNFWDCYWWSYSTDVQLQLRGACERAAAGEVVRYDVPVRMAAEAPLWIDFQLSPLRDTEGRITHLIASGMDISERRAATTKLLESEERLRAATAAVSELIWTNSSDGLMNADQPGWSEFTGQSPQEYRGYGWSNAVHPDDAPQTIVAWNLAVAEKRPFVFEHRVRRRDGAWRLCSVRALPIFNPDGGIREWVGVHADITDRKRDEEKLRQLAADLSEAGHRKDEFLATLAHELRNPMAPLLNGLQLIKLAGGNLATIERVRSLMERQLTQMVRLVDDLMDVNRISQGKLELRKERLSLATALDSALEATRPLIGQMDQTLTVIFPEEPLILDADMTRLAQVFLNLLNNAAKYTERGGHIQLNVERDGSDAVVVVKDSGIGIAAEQLPRIFRMFAQVDQSLGKSQGGLGIGLSLVKRLVDMHGGSVEARSDGLGQGSEFIVRLPLMTDAQRPQLARASDAPAAAMPSLRILVVDDNRDSANSMTALLEIMGNDIRTAYDGQEGVDMAEAYRPDAILLDIGLPKLNGYEACRRIREQPWGKRAMLIALTGWGQDEDRQLSHEAGFDHHLVKPVDLQALITILAGVNAAPATS</sequence>
<keyword evidence="5" id="KW-1133">Transmembrane helix</keyword>
<dbReference type="SMART" id="SM00388">
    <property type="entry name" value="HisKA"/>
    <property type="match status" value="1"/>
</dbReference>
<dbReference type="Gene3D" id="1.10.287.130">
    <property type="match status" value="1"/>
</dbReference>
<evidence type="ECO:0000259" key="9">
    <source>
        <dbReference type="PROSITE" id="PS50113"/>
    </source>
</evidence>
<comment type="caution">
    <text evidence="10">The sequence shown here is derived from an EMBL/GenBank/DDBJ whole genome shotgun (WGS) entry which is preliminary data.</text>
</comment>
<dbReference type="Proteomes" id="UP001501353">
    <property type="component" value="Unassembled WGS sequence"/>
</dbReference>
<dbReference type="Gene3D" id="3.30.565.10">
    <property type="entry name" value="Histidine kinase-like ATPase, C-terminal domain"/>
    <property type="match status" value="1"/>
</dbReference>
<dbReference type="CDD" id="cd19410">
    <property type="entry name" value="HK9-like_sensor"/>
    <property type="match status" value="1"/>
</dbReference>
<keyword evidence="5" id="KW-0812">Transmembrane</keyword>
<dbReference type="CDD" id="cd16922">
    <property type="entry name" value="HATPase_EvgS-ArcB-TorS-like"/>
    <property type="match status" value="1"/>
</dbReference>
<proteinExistence type="predicted"/>
<dbReference type="PANTHER" id="PTHR43547:SF2">
    <property type="entry name" value="HYBRID SIGNAL TRANSDUCTION HISTIDINE KINASE C"/>
    <property type="match status" value="1"/>
</dbReference>
<name>A0ABP7SHG7_9BURK</name>
<dbReference type="PROSITE" id="PS50112">
    <property type="entry name" value="PAS"/>
    <property type="match status" value="1"/>
</dbReference>
<dbReference type="SMART" id="SM00387">
    <property type="entry name" value="HATPase_c"/>
    <property type="match status" value="1"/>
</dbReference>
<accession>A0ABP7SHG7</accession>
<dbReference type="SUPFAM" id="SSF55785">
    <property type="entry name" value="PYP-like sensor domain (PAS domain)"/>
    <property type="match status" value="3"/>
</dbReference>
<dbReference type="CDD" id="cd17580">
    <property type="entry name" value="REC_2_DhkD-like"/>
    <property type="match status" value="1"/>
</dbReference>
<dbReference type="InterPro" id="IPR036890">
    <property type="entry name" value="HATPase_C_sf"/>
</dbReference>
<feature type="domain" description="PAC" evidence="9">
    <location>
        <begin position="277"/>
        <end position="330"/>
    </location>
</feature>
<dbReference type="CDD" id="cd00082">
    <property type="entry name" value="HisKA"/>
    <property type="match status" value="1"/>
</dbReference>
<evidence type="ECO:0000259" key="6">
    <source>
        <dbReference type="PROSITE" id="PS50109"/>
    </source>
</evidence>
<keyword evidence="11" id="KW-1185">Reference proteome</keyword>
<evidence type="ECO:0000313" key="10">
    <source>
        <dbReference type="EMBL" id="GAA4011830.1"/>
    </source>
</evidence>
<comment type="catalytic activity">
    <reaction evidence="1">
        <text>ATP + protein L-histidine = ADP + protein N-phospho-L-histidine.</text>
        <dbReference type="EC" id="2.7.13.3"/>
    </reaction>
</comment>
<dbReference type="InterPro" id="IPR000014">
    <property type="entry name" value="PAS"/>
</dbReference>
<dbReference type="InterPro" id="IPR001610">
    <property type="entry name" value="PAC"/>
</dbReference>
<dbReference type="PROSITE" id="PS50110">
    <property type="entry name" value="RESPONSE_REGULATORY"/>
    <property type="match status" value="1"/>
</dbReference>
<evidence type="ECO:0000256" key="5">
    <source>
        <dbReference type="SAM" id="Phobius"/>
    </source>
</evidence>
<dbReference type="InterPro" id="IPR013655">
    <property type="entry name" value="PAS_fold_3"/>
</dbReference>
<dbReference type="InterPro" id="IPR007891">
    <property type="entry name" value="CHASE3"/>
</dbReference>
<keyword evidence="5" id="KW-0472">Membrane</keyword>
<dbReference type="InterPro" id="IPR003661">
    <property type="entry name" value="HisK_dim/P_dom"/>
</dbReference>
<evidence type="ECO:0000259" key="8">
    <source>
        <dbReference type="PROSITE" id="PS50112"/>
    </source>
</evidence>
<organism evidence="10 11">
    <name type="scientific">Actimicrobium antarcticum</name>
    <dbReference type="NCBI Taxonomy" id="1051899"/>
    <lineage>
        <taxon>Bacteria</taxon>
        <taxon>Pseudomonadati</taxon>
        <taxon>Pseudomonadota</taxon>
        <taxon>Betaproteobacteria</taxon>
        <taxon>Burkholderiales</taxon>
        <taxon>Oxalobacteraceae</taxon>
        <taxon>Actimicrobium</taxon>
    </lineage>
</organism>
<evidence type="ECO:0000256" key="4">
    <source>
        <dbReference type="PROSITE-ProRule" id="PRU00169"/>
    </source>
</evidence>
<evidence type="ECO:0000313" key="11">
    <source>
        <dbReference type="Proteomes" id="UP001501353"/>
    </source>
</evidence>
<dbReference type="Pfam" id="PF00512">
    <property type="entry name" value="HisKA"/>
    <property type="match status" value="1"/>
</dbReference>
<dbReference type="SUPFAM" id="SSF47384">
    <property type="entry name" value="Homodimeric domain of signal transducing histidine kinase"/>
    <property type="match status" value="1"/>
</dbReference>
<evidence type="ECO:0000256" key="2">
    <source>
        <dbReference type="ARBA" id="ARBA00012438"/>
    </source>
</evidence>
<protein>
    <recommendedName>
        <fullName evidence="2">histidine kinase</fullName>
        <ecNumber evidence="2">2.7.13.3</ecNumber>
    </recommendedName>
</protein>
<dbReference type="Gene3D" id="3.40.50.2300">
    <property type="match status" value="1"/>
</dbReference>
<dbReference type="InterPro" id="IPR036097">
    <property type="entry name" value="HisK_dim/P_sf"/>
</dbReference>
<dbReference type="Gene3D" id="3.30.450.20">
    <property type="entry name" value="PAS domain"/>
    <property type="match status" value="3"/>
</dbReference>
<dbReference type="InterPro" id="IPR013656">
    <property type="entry name" value="PAS_4"/>
</dbReference>
<dbReference type="PANTHER" id="PTHR43547">
    <property type="entry name" value="TWO-COMPONENT HISTIDINE KINASE"/>
    <property type="match status" value="1"/>
</dbReference>
<evidence type="ECO:0000256" key="3">
    <source>
        <dbReference type="ARBA" id="ARBA00022553"/>
    </source>
</evidence>
<dbReference type="EC" id="2.7.13.3" evidence="2"/>
<dbReference type="Pfam" id="PF00072">
    <property type="entry name" value="Response_reg"/>
    <property type="match status" value="1"/>
</dbReference>
<feature type="transmembrane region" description="Helical" evidence="5">
    <location>
        <begin position="172"/>
        <end position="194"/>
    </location>
</feature>
<dbReference type="SUPFAM" id="SSF55874">
    <property type="entry name" value="ATPase domain of HSP90 chaperone/DNA topoisomerase II/histidine kinase"/>
    <property type="match status" value="1"/>
</dbReference>
<dbReference type="NCBIfam" id="TIGR00229">
    <property type="entry name" value="sensory_box"/>
    <property type="match status" value="3"/>
</dbReference>
<feature type="modified residue" description="4-aspartylphosphate" evidence="4">
    <location>
        <position position="892"/>
    </location>
</feature>
<dbReference type="PRINTS" id="PR00344">
    <property type="entry name" value="BCTRLSENSOR"/>
</dbReference>
<keyword evidence="3 4" id="KW-0597">Phosphoprotein</keyword>
<dbReference type="InterPro" id="IPR035965">
    <property type="entry name" value="PAS-like_dom_sf"/>
</dbReference>
<dbReference type="CDD" id="cd00130">
    <property type="entry name" value="PAS"/>
    <property type="match status" value="3"/>
</dbReference>
<evidence type="ECO:0000259" key="7">
    <source>
        <dbReference type="PROSITE" id="PS50110"/>
    </source>
</evidence>
<dbReference type="InterPro" id="IPR003594">
    <property type="entry name" value="HATPase_dom"/>
</dbReference>
<dbReference type="Pfam" id="PF05227">
    <property type="entry name" value="CHASE3"/>
    <property type="match status" value="1"/>
</dbReference>
<feature type="domain" description="PAS" evidence="8">
    <location>
        <begin position="331"/>
        <end position="377"/>
    </location>
</feature>
<feature type="domain" description="PAC" evidence="9">
    <location>
        <begin position="533"/>
        <end position="585"/>
    </location>
</feature>
<dbReference type="InterPro" id="IPR004358">
    <property type="entry name" value="Sig_transdc_His_kin-like_C"/>
</dbReference>
<dbReference type="SUPFAM" id="SSF52172">
    <property type="entry name" value="CheY-like"/>
    <property type="match status" value="1"/>
</dbReference>
<feature type="domain" description="PAC" evidence="9">
    <location>
        <begin position="407"/>
        <end position="459"/>
    </location>
</feature>
<dbReference type="PROSITE" id="PS50113">
    <property type="entry name" value="PAC"/>
    <property type="match status" value="3"/>
</dbReference>